<name>A0A9N9KK06_9GLOM</name>
<protein>
    <submittedName>
        <fullName evidence="1">9731_t:CDS:1</fullName>
    </submittedName>
</protein>
<dbReference type="Proteomes" id="UP000789759">
    <property type="component" value="Unassembled WGS sequence"/>
</dbReference>
<dbReference type="EMBL" id="CAJVQA010086462">
    <property type="protein sequence ID" value="CAG8839186.1"/>
    <property type="molecule type" value="Genomic_DNA"/>
</dbReference>
<feature type="non-terminal residue" evidence="1">
    <location>
        <position position="1"/>
    </location>
</feature>
<accession>A0A9N9KK06</accession>
<dbReference type="OrthoDB" id="10451892at2759"/>
<comment type="caution">
    <text evidence="1">The sequence shown here is derived from an EMBL/GenBank/DDBJ whole genome shotgun (WGS) entry which is preliminary data.</text>
</comment>
<organism evidence="1 2">
    <name type="scientific">Cetraspora pellucida</name>
    <dbReference type="NCBI Taxonomy" id="1433469"/>
    <lineage>
        <taxon>Eukaryota</taxon>
        <taxon>Fungi</taxon>
        <taxon>Fungi incertae sedis</taxon>
        <taxon>Mucoromycota</taxon>
        <taxon>Glomeromycotina</taxon>
        <taxon>Glomeromycetes</taxon>
        <taxon>Diversisporales</taxon>
        <taxon>Gigasporaceae</taxon>
        <taxon>Cetraspora</taxon>
    </lineage>
</organism>
<reference evidence="1" key="1">
    <citation type="submission" date="2021-06" db="EMBL/GenBank/DDBJ databases">
        <authorList>
            <person name="Kallberg Y."/>
            <person name="Tangrot J."/>
            <person name="Rosling A."/>
        </authorList>
    </citation>
    <scope>NUCLEOTIDE SEQUENCE</scope>
    <source>
        <strain evidence="1">FL966</strain>
    </source>
</reference>
<evidence type="ECO:0000313" key="1">
    <source>
        <dbReference type="EMBL" id="CAG8839186.1"/>
    </source>
</evidence>
<dbReference type="AlphaFoldDB" id="A0A9N9KK06"/>
<sequence>ATTTRNFQIIQDTNQSRFLQWLIREIPEFVPVSKPDLPPKPAIKKAL</sequence>
<proteinExistence type="predicted"/>
<gene>
    <name evidence="1" type="ORF">CPELLU_LOCUS21821</name>
</gene>
<evidence type="ECO:0000313" key="2">
    <source>
        <dbReference type="Proteomes" id="UP000789759"/>
    </source>
</evidence>
<keyword evidence="2" id="KW-1185">Reference proteome</keyword>